<comment type="caution">
    <text evidence="2">The sequence shown here is derived from an EMBL/GenBank/DDBJ whole genome shotgun (WGS) entry which is preliminary data.</text>
</comment>
<keyword evidence="3" id="KW-1185">Reference proteome</keyword>
<gene>
    <name evidence="2" type="ORF">EV646_10257</name>
</gene>
<evidence type="ECO:0000256" key="1">
    <source>
        <dbReference type="SAM" id="Phobius"/>
    </source>
</evidence>
<feature type="transmembrane region" description="Helical" evidence="1">
    <location>
        <begin position="63"/>
        <end position="84"/>
    </location>
</feature>
<reference evidence="2 3" key="1">
    <citation type="journal article" date="2015" name="Stand. Genomic Sci.">
        <title>Genomic Encyclopedia of Bacterial and Archaeal Type Strains, Phase III: the genomes of soil and plant-associated and newly described type strains.</title>
        <authorList>
            <person name="Whitman W.B."/>
            <person name="Woyke T."/>
            <person name="Klenk H.P."/>
            <person name="Zhou Y."/>
            <person name="Lilburn T.G."/>
            <person name="Beck B.J."/>
            <person name="De Vos P."/>
            <person name="Vandamme P."/>
            <person name="Eisen J.A."/>
            <person name="Garrity G."/>
            <person name="Hugenholtz P."/>
            <person name="Kyrpides N.C."/>
        </authorList>
    </citation>
    <scope>NUCLEOTIDE SEQUENCE [LARGE SCALE GENOMIC DNA]</scope>
    <source>
        <strain evidence="2 3">VKM Ac-2541</strain>
    </source>
</reference>
<keyword evidence="1" id="KW-0812">Transmembrane</keyword>
<proteinExistence type="predicted"/>
<protein>
    <submittedName>
        <fullName evidence="2">Uncharacterized protein</fullName>
    </submittedName>
</protein>
<keyword evidence="1" id="KW-0472">Membrane</keyword>
<organism evidence="2 3">
    <name type="scientific">Kribbella antiqua</name>
    <dbReference type="NCBI Taxonomy" id="2512217"/>
    <lineage>
        <taxon>Bacteria</taxon>
        <taxon>Bacillati</taxon>
        <taxon>Actinomycetota</taxon>
        <taxon>Actinomycetes</taxon>
        <taxon>Propionibacteriales</taxon>
        <taxon>Kribbellaceae</taxon>
        <taxon>Kribbella</taxon>
    </lineage>
</organism>
<dbReference type="EMBL" id="SLWR01000002">
    <property type="protein sequence ID" value="TCO49986.1"/>
    <property type="molecule type" value="Genomic_DNA"/>
</dbReference>
<accession>A0A4R2IZL3</accession>
<sequence length="92" mass="9929">MTAQACLAGMVSSMRRGGPWLTRAVIYLCGTLVLLYVANRLGAAHYKATDCKGDCGFAGLEGLVWSVIALPVSLVAVLVIELVLHRRREAKR</sequence>
<evidence type="ECO:0000313" key="3">
    <source>
        <dbReference type="Proteomes" id="UP000295573"/>
    </source>
</evidence>
<keyword evidence="1" id="KW-1133">Transmembrane helix</keyword>
<name>A0A4R2IZL3_9ACTN</name>
<dbReference type="Proteomes" id="UP000295573">
    <property type="component" value="Unassembled WGS sequence"/>
</dbReference>
<evidence type="ECO:0000313" key="2">
    <source>
        <dbReference type="EMBL" id="TCO49986.1"/>
    </source>
</evidence>
<feature type="transmembrane region" description="Helical" evidence="1">
    <location>
        <begin position="20"/>
        <end position="38"/>
    </location>
</feature>
<dbReference type="AlphaFoldDB" id="A0A4R2IZL3"/>